<dbReference type="OrthoDB" id="5398505at2"/>
<dbReference type="PATRIC" id="fig|243231.5.peg.1712"/>
<evidence type="ECO:0008006" key="3">
    <source>
        <dbReference type="Google" id="ProtNLM"/>
    </source>
</evidence>
<accession>Q74CK4</accession>
<evidence type="ECO:0000313" key="2">
    <source>
        <dbReference type="Proteomes" id="UP000000577"/>
    </source>
</evidence>
<gene>
    <name evidence="1" type="ordered locus">GSU1669</name>
</gene>
<reference evidence="1 2" key="1">
    <citation type="journal article" date="2003" name="Science">
        <title>Genome of Geobacter sulfurreducens: metal reduction in subsurface environments.</title>
        <authorList>
            <person name="Methe B.A."/>
            <person name="Nelson K.E."/>
            <person name="Eisen J.A."/>
            <person name="Paulsen I.T."/>
            <person name="Nelson W."/>
            <person name="Heidelberg J.F."/>
            <person name="Wu D."/>
            <person name="Wu M."/>
            <person name="Ward N."/>
            <person name="Beanan M.J."/>
            <person name="Dodson R.J."/>
            <person name="Madupu R."/>
            <person name="Brinkac L.M."/>
            <person name="Daugherty S.C."/>
            <person name="DeBoy R.T."/>
            <person name="Durkin A.S."/>
            <person name="Gwinn M."/>
            <person name="Kolonay J.F."/>
            <person name="Sullivan S.A."/>
            <person name="Haft D.H."/>
            <person name="Selengut J."/>
            <person name="Davidsen T.M."/>
            <person name="Zafar N."/>
            <person name="White O."/>
            <person name="Tran B."/>
            <person name="Romero C."/>
            <person name="Forberger H.A."/>
            <person name="Weidman J."/>
            <person name="Khouri H."/>
            <person name="Feldblyum T.V."/>
            <person name="Utterback T.R."/>
            <person name="Van Aken S.E."/>
            <person name="Lovley D.R."/>
            <person name="Fraser C.M."/>
        </authorList>
    </citation>
    <scope>NUCLEOTIDE SEQUENCE [LARGE SCALE GENOMIC DNA]</scope>
    <source>
        <strain evidence="2">ATCC 51573 / DSM 12127 / PCA</strain>
    </source>
</reference>
<sequence>MARFYDPKDETDRSSVETVLRKGGIEYFLRRERGDTGMLEIYVAEEDLPRAEELLIRGKGGNE</sequence>
<dbReference type="Proteomes" id="UP000000577">
    <property type="component" value="Chromosome"/>
</dbReference>
<name>Q74CK4_GEOSL</name>
<reference evidence="1 2" key="2">
    <citation type="journal article" date="2012" name="BMC Genomics">
        <title>Comparative genomic analysis of Geobacter sulfurreducens KN400, a strain with enhanced capacity for extracellular electron transfer and electricity production.</title>
        <authorList>
            <person name="Butler J.E."/>
            <person name="Young N.D."/>
            <person name="Aklujkar M."/>
            <person name="Lovley D.R."/>
        </authorList>
    </citation>
    <scope>NUCLEOTIDE SEQUENCE [LARGE SCALE GENOMIC DNA]</scope>
    <source>
        <strain evidence="2">ATCC 51573 / DSM 12127 / PCA</strain>
    </source>
</reference>
<dbReference type="HOGENOM" id="CLU_2934944_0_0_7"/>
<organism evidence="1 2">
    <name type="scientific">Geobacter sulfurreducens (strain ATCC 51573 / DSM 12127 / PCA)</name>
    <dbReference type="NCBI Taxonomy" id="243231"/>
    <lineage>
        <taxon>Bacteria</taxon>
        <taxon>Pseudomonadati</taxon>
        <taxon>Thermodesulfobacteriota</taxon>
        <taxon>Desulfuromonadia</taxon>
        <taxon>Geobacterales</taxon>
        <taxon>Geobacteraceae</taxon>
        <taxon>Geobacter</taxon>
    </lineage>
</organism>
<dbReference type="RefSeq" id="WP_010942313.1">
    <property type="nucleotide sequence ID" value="NC_002939.5"/>
</dbReference>
<proteinExistence type="predicted"/>
<evidence type="ECO:0000313" key="1">
    <source>
        <dbReference type="EMBL" id="AAR35047.2"/>
    </source>
</evidence>
<dbReference type="STRING" id="243231.GSU1669"/>
<dbReference type="KEGG" id="gsu:GSU1669"/>
<dbReference type="AlphaFoldDB" id="Q74CK4"/>
<dbReference type="EnsemblBacteria" id="AAR35047">
    <property type="protein sequence ID" value="AAR35047"/>
    <property type="gene ID" value="GSU1669"/>
</dbReference>
<dbReference type="EMBL" id="AE017180">
    <property type="protein sequence ID" value="AAR35047.2"/>
    <property type="molecule type" value="Genomic_DNA"/>
</dbReference>
<protein>
    <recommendedName>
        <fullName evidence="3">DUF2007 domain-containing protein</fullName>
    </recommendedName>
</protein>
<dbReference type="InParanoid" id="Q74CK4"/>
<keyword evidence="2" id="KW-1185">Reference proteome</keyword>